<dbReference type="Proteomes" id="UP000614601">
    <property type="component" value="Unassembled WGS sequence"/>
</dbReference>
<keyword evidence="1" id="KW-0812">Transmembrane</keyword>
<keyword evidence="2" id="KW-0732">Signal</keyword>
<dbReference type="Proteomes" id="UP000783686">
    <property type="component" value="Unassembled WGS sequence"/>
</dbReference>
<evidence type="ECO:0000256" key="1">
    <source>
        <dbReference type="SAM" id="Phobius"/>
    </source>
</evidence>
<dbReference type="EMBL" id="CAJFDH010000001">
    <property type="protein sequence ID" value="CAD5207693.1"/>
    <property type="molecule type" value="Genomic_DNA"/>
</dbReference>
<proteinExistence type="predicted"/>
<feature type="domain" description="Carboxylesterase type B" evidence="3">
    <location>
        <begin position="26"/>
        <end position="490"/>
    </location>
</feature>
<dbReference type="PANTHER" id="PTHR45580">
    <property type="entry name" value="PROTEIN CBG05369"/>
    <property type="match status" value="1"/>
</dbReference>
<feature type="transmembrane region" description="Helical" evidence="1">
    <location>
        <begin position="560"/>
        <end position="584"/>
    </location>
</feature>
<dbReference type="SUPFAM" id="SSF53474">
    <property type="entry name" value="alpha/beta-Hydrolases"/>
    <property type="match status" value="1"/>
</dbReference>
<feature type="signal peptide" evidence="2">
    <location>
        <begin position="1"/>
        <end position="16"/>
    </location>
</feature>
<evidence type="ECO:0000256" key="2">
    <source>
        <dbReference type="SAM" id="SignalP"/>
    </source>
</evidence>
<dbReference type="Pfam" id="PF00135">
    <property type="entry name" value="COesterase"/>
    <property type="match status" value="1"/>
</dbReference>
<keyword evidence="1" id="KW-0472">Membrane</keyword>
<name>A0A811JWW0_9BILA</name>
<dbReference type="EMBL" id="CAJFCW020000001">
    <property type="protein sequence ID" value="CAG9086446.1"/>
    <property type="molecule type" value="Genomic_DNA"/>
</dbReference>
<keyword evidence="1" id="KW-1133">Transmembrane helix</keyword>
<dbReference type="InterPro" id="IPR029058">
    <property type="entry name" value="AB_hydrolase_fold"/>
</dbReference>
<comment type="caution">
    <text evidence="4">The sequence shown here is derived from an EMBL/GenBank/DDBJ whole genome shotgun (WGS) entry which is preliminary data.</text>
</comment>
<dbReference type="PANTHER" id="PTHR45580:SF6">
    <property type="entry name" value="CARBOXYLESTERASE TYPE B DOMAIN-CONTAINING PROTEIN"/>
    <property type="match status" value="1"/>
</dbReference>
<evidence type="ECO:0000259" key="3">
    <source>
        <dbReference type="Pfam" id="PF00135"/>
    </source>
</evidence>
<dbReference type="OrthoDB" id="19653at2759"/>
<gene>
    <name evidence="4" type="ORF">BOKJ2_LOCUS2325</name>
</gene>
<evidence type="ECO:0000313" key="4">
    <source>
        <dbReference type="EMBL" id="CAD5207693.1"/>
    </source>
</evidence>
<sequence length="592" mass="66662">MKLFFILFILLKVAFCQEKDEKTYIVVDIPSGKVKGEQITAENGPVNVFRGIPYAEPPLDSRRFSAPIPKFGWADTFDATSYKSACSPNVTIVPRANEEQSEDCLYVNVYADAKCNTTNPCPVVFYVYGGSNVYLSATRFNETDIIEKFASHGMIFVLPAFRRGIFGFLDLGAPFDDAPYNVGVYDVITALRFVQRELPSIGANIRKITGFGHTSGAGILSLLLVSPAVEDTAFERIVLCSPMPTLGPHFNQPLSDQSLDRSGCAIKNSRLIPLPERLECLREMPFKELVKASVESHFLYKRVLPQQDDYLFPASTTTVMFKKWRPIPMLITVTKEEMPLSAFTDSSLLEACVVFCRMLGYVREATVAECHTKYRDSAEHMETMAKDAFHAVAYRLAIMNQNTGGSSFFSVFTQDSANFHAADLMYLLGLHRRSIMNNHTIENDYEDQLMNDFYPAIFRNFILGSETPLEGWRPVNEQGRNYLSTAFRTIGGENNLTVIRRPLLHVEETFNQNAIEFWLRHLAQIEAQANLGDNQPIMPESPEMPVLPLPRGEKDPQLSILFWVILAIAAVLAIAVVILVMPCFSQHRDYDE</sequence>
<protein>
    <recommendedName>
        <fullName evidence="3">Carboxylesterase type B domain-containing protein</fullName>
    </recommendedName>
</protein>
<feature type="chain" id="PRO_5035594558" description="Carboxylesterase type B domain-containing protein" evidence="2">
    <location>
        <begin position="17"/>
        <end position="592"/>
    </location>
</feature>
<accession>A0A811JWW0</accession>
<dbReference type="InterPro" id="IPR002018">
    <property type="entry name" value="CarbesteraseB"/>
</dbReference>
<keyword evidence="5" id="KW-1185">Reference proteome</keyword>
<organism evidence="4 5">
    <name type="scientific">Bursaphelenchus okinawaensis</name>
    <dbReference type="NCBI Taxonomy" id="465554"/>
    <lineage>
        <taxon>Eukaryota</taxon>
        <taxon>Metazoa</taxon>
        <taxon>Ecdysozoa</taxon>
        <taxon>Nematoda</taxon>
        <taxon>Chromadorea</taxon>
        <taxon>Rhabditida</taxon>
        <taxon>Tylenchina</taxon>
        <taxon>Tylenchomorpha</taxon>
        <taxon>Aphelenchoidea</taxon>
        <taxon>Aphelenchoididae</taxon>
        <taxon>Bursaphelenchus</taxon>
    </lineage>
</organism>
<dbReference type="AlphaFoldDB" id="A0A811JWW0"/>
<reference evidence="4" key="1">
    <citation type="submission" date="2020-09" db="EMBL/GenBank/DDBJ databases">
        <authorList>
            <person name="Kikuchi T."/>
        </authorList>
    </citation>
    <scope>NUCLEOTIDE SEQUENCE</scope>
    <source>
        <strain evidence="4">SH1</strain>
    </source>
</reference>
<evidence type="ECO:0000313" key="5">
    <source>
        <dbReference type="Proteomes" id="UP000614601"/>
    </source>
</evidence>
<dbReference type="Gene3D" id="3.40.50.1820">
    <property type="entry name" value="alpha/beta hydrolase"/>
    <property type="match status" value="1"/>
</dbReference>